<organism evidence="1 2">
    <name type="scientific">Paramecium primaurelia</name>
    <dbReference type="NCBI Taxonomy" id="5886"/>
    <lineage>
        <taxon>Eukaryota</taxon>
        <taxon>Sar</taxon>
        <taxon>Alveolata</taxon>
        <taxon>Ciliophora</taxon>
        <taxon>Intramacronucleata</taxon>
        <taxon>Oligohymenophorea</taxon>
        <taxon>Peniculida</taxon>
        <taxon>Parameciidae</taxon>
        <taxon>Paramecium</taxon>
    </lineage>
</organism>
<dbReference type="EMBL" id="CAJJDM010000084">
    <property type="protein sequence ID" value="CAD8088515.1"/>
    <property type="molecule type" value="Genomic_DNA"/>
</dbReference>
<proteinExistence type="predicted"/>
<gene>
    <name evidence="1" type="ORF">PPRIM_AZ9-3.1.T0810118</name>
</gene>
<accession>A0A8S1NHN7</accession>
<dbReference type="AlphaFoldDB" id="A0A8S1NHN7"/>
<comment type="caution">
    <text evidence="1">The sequence shown here is derived from an EMBL/GenBank/DDBJ whole genome shotgun (WGS) entry which is preliminary data.</text>
</comment>
<dbReference type="Proteomes" id="UP000688137">
    <property type="component" value="Unassembled WGS sequence"/>
</dbReference>
<evidence type="ECO:0000313" key="1">
    <source>
        <dbReference type="EMBL" id="CAD8088515.1"/>
    </source>
</evidence>
<sequence length="237" mass="28919">MIEKERIVIKRGKIGNIHHQVYQDHHLQFQFLFHNQNYHQVLKKCLDIDPKIMIIRHYYWRIYQKIQQNNNKIVNLMKQLWKLIQFLMKKYLSQMHLDKHIQNIVLLIMQEGFNIFKRQNINRRTYSQCKMILVVDRVIIRKDMNQKYVEAAENVYRYVTKNEVRLHGYQLIIQYSRNNRASRYEDHSKPFGYQPNNQFVMQPQGSIQPQIPTSIYTQLFSQVNTQQQPQQPQDITQ</sequence>
<reference evidence="1" key="1">
    <citation type="submission" date="2021-01" db="EMBL/GenBank/DDBJ databases">
        <authorList>
            <consortium name="Genoscope - CEA"/>
            <person name="William W."/>
        </authorList>
    </citation>
    <scope>NUCLEOTIDE SEQUENCE</scope>
</reference>
<evidence type="ECO:0000313" key="2">
    <source>
        <dbReference type="Proteomes" id="UP000688137"/>
    </source>
</evidence>
<name>A0A8S1NHN7_PARPR</name>
<keyword evidence="2" id="KW-1185">Reference proteome</keyword>
<protein>
    <submittedName>
        <fullName evidence="1">Uncharacterized protein</fullName>
    </submittedName>
</protein>